<organism evidence="1 2">
    <name type="scientific">Caldicellulosiruptor acetigenus 6A</name>
    <dbReference type="NCBI Taxonomy" id="632516"/>
    <lineage>
        <taxon>Bacteria</taxon>
        <taxon>Bacillati</taxon>
        <taxon>Bacillota</taxon>
        <taxon>Bacillota incertae sedis</taxon>
        <taxon>Caldicellulosiruptorales</taxon>
        <taxon>Caldicellulosiruptoraceae</taxon>
        <taxon>Caldicellulosiruptor</taxon>
    </lineage>
</organism>
<evidence type="ECO:0008006" key="3">
    <source>
        <dbReference type="Google" id="ProtNLM"/>
    </source>
</evidence>
<gene>
    <name evidence="1" type="ORF">Calla_1634</name>
</gene>
<reference evidence="1 2" key="1">
    <citation type="submission" date="2011-08" db="EMBL/GenBank/DDBJ databases">
        <title>Complete sequence of Caldicellulosiruptor lactoaceticus 6A.</title>
        <authorList>
            <consortium name="US DOE Joint Genome Institute"/>
            <person name="Lucas S."/>
            <person name="Han J."/>
            <person name="Lapidus A."/>
            <person name="Cheng J.-F."/>
            <person name="Goodwin L."/>
            <person name="Pitluck S."/>
            <person name="Peters L."/>
            <person name="Davenport K."/>
            <person name="Detter J.C."/>
            <person name="Han C."/>
            <person name="Tapia R."/>
            <person name="Land M."/>
            <person name="Hauser L."/>
            <person name="Kyrpides N."/>
            <person name="Ivanova N."/>
            <person name="Ovchinnikova G."/>
            <person name="Pagani I."/>
            <person name="Blumer-Schuette S.E."/>
            <person name="Kelly R.M."/>
            <person name="Woyke T."/>
        </authorList>
    </citation>
    <scope>NUCLEOTIDE SEQUENCE [LARGE SCALE GENOMIC DNA]</scope>
    <source>
        <strain evidence="1 2">6A</strain>
    </source>
</reference>
<dbReference type="KEGG" id="clc:Calla_1634"/>
<proteinExistence type="predicted"/>
<dbReference type="EMBL" id="CP003001">
    <property type="protein sequence ID" value="AEM74235.1"/>
    <property type="molecule type" value="Genomic_DNA"/>
</dbReference>
<evidence type="ECO:0000313" key="2">
    <source>
        <dbReference type="Proteomes" id="UP000009257"/>
    </source>
</evidence>
<sequence length="1403" mass="165166">MSNNICFENIRSFNGGQNEAFEEFCCQLAYRYSNVPQNSKFYRYRGAGGDGGVECVWQLPNGEEWGWQAKYVFSLRDAKPQLDKSVKTALEIHRNLSKYFICLPFNLTGPTGRKGKSETQKFEEYKREWENLAKENGMSVEFILWDKTVLLEQLFATKNSSSRIKFWFGKTFLDENWFKEQIYKALKIAEPRYSPHLKVEVPVYKYFDAFGMTPSWLKEVEQKTKEIKKLYERWDSALSVKQDEHSITPEISEENVGKIKSLSNTLKEMEKFIVSDKNEKVIPQLRSLLESAKEIAGSLKEQFKEEIERKYGRGTADSIPFRQFMAEYMASFPTANYDLAKETIEALDKLEKWLELYKLMFEKSIMIVGPAGVGKTHTICDAALMRLNSGLKSIVLFGEHFTDGEPWEQIRQILGLPSEWSKDDILTALDIVGESTESPVVIFIDALNETRPYDFWRRYLKLLIEDVKQYKWIKLCLSCRSTYLDVVLPEELEILQIEHRGFEDVEFEASIEFFKHYHLPPPTLPLLQPEFSNPLFLKLFCESLESNKNDKFPDEMISFSELVDYFIESKEKKISKSLNYNPNKQLVRKAVSKIVEEMRKEKKRWLSWDKAEAICLELWPNQERSKSLLEILIQEGLLREDRIDGQNVVLFSFDRLGDFLIAQKFLDEIEDTGKLRKAFEPNGLLYLSIQNLNENKGLLESLAILTPEKYGVELNEVIQDTLNESVIPLIIESIRWRKPSSITERTKQIVEQALSNRETFMQTMDVIFSKSTFPEHPLNAEWFHKLAYRIPMALRDTWLSPFLHLEYDKKRSVRRLVEWAFKVNPENVHSEIISLWVLILGWFLSASDRRVRDNATKAIVRLMEPYCNLWPEILDKFHKVDDDYILERLLAAVYGSLVRSKNIQALESTARKIFELVFKDKETVPANVMIRDYGRLILEMGLEKQVLSDNIHPKDFRPPYKSKWPDSLPSNEEIIELENSFKTHKNYGAIKQLIDCMQPEHTTLRGNLYGDFGRYVFQSALDIWDIKNITIQHLSNLAVKIIFEEIGYDAEHHGEFDMYMISQYGPGRGRPSWAERIGKKYQWIALYRLVGMASDNFRLKKDSWRNPIHDFYGRELKNIDPTILIKKTFTSKRKSWWSPMEYDFEKYKNIPDTEWLKIYDFPDSSKMLLVTEPKTGKEYYVLLSFPQWSSQKEEEYPYRLLWMQIRSYLVPKRDHLKFWKWLKTQNFMGKWMPEGYELYEDFIGEYPWALPYKKFFEKYSEWKEVDNYQEKSFKILPTSNTLLYEKTCDESIDESLNIEVPAREFFLKADLIWDGVGSYLIDNSIVFIFPSAYEAGPYSLLVEKEFMEDFLDKENLVLIWTVLSEKNIIQGIDSSHLEFPEYSRVHMLRKGDLISSKGIVEKR</sequence>
<name>G2PT76_9FIRM</name>
<dbReference type="SUPFAM" id="SSF52540">
    <property type="entry name" value="P-loop containing nucleoside triphosphate hydrolases"/>
    <property type="match status" value="1"/>
</dbReference>
<protein>
    <recommendedName>
        <fullName evidence="3">ATP-binding protein</fullName>
    </recommendedName>
</protein>
<dbReference type="HOGENOM" id="CLU_003627_0_0_9"/>
<evidence type="ECO:0000313" key="1">
    <source>
        <dbReference type="EMBL" id="AEM74235.1"/>
    </source>
</evidence>
<dbReference type="RefSeq" id="WP_014042857.1">
    <property type="nucleotide sequence ID" value="NC_015949.1"/>
</dbReference>
<dbReference type="Proteomes" id="UP000009257">
    <property type="component" value="Chromosome"/>
</dbReference>
<dbReference type="Gene3D" id="3.40.50.300">
    <property type="entry name" value="P-loop containing nucleotide triphosphate hydrolases"/>
    <property type="match status" value="1"/>
</dbReference>
<accession>G2PT76</accession>
<dbReference type="InterPro" id="IPR027417">
    <property type="entry name" value="P-loop_NTPase"/>
</dbReference>